<feature type="compositionally biased region" description="Polar residues" evidence="1">
    <location>
        <begin position="35"/>
        <end position="47"/>
    </location>
</feature>
<proteinExistence type="predicted"/>
<feature type="region of interest" description="Disordered" evidence="1">
    <location>
        <begin position="35"/>
        <end position="59"/>
    </location>
</feature>
<evidence type="ECO:0000256" key="2">
    <source>
        <dbReference type="SAM" id="SignalP"/>
    </source>
</evidence>
<evidence type="ECO:0008006" key="5">
    <source>
        <dbReference type="Google" id="ProtNLM"/>
    </source>
</evidence>
<feature type="signal peptide" evidence="2">
    <location>
        <begin position="1"/>
        <end position="27"/>
    </location>
</feature>
<organism evidence="3 4">
    <name type="scientific">Cladophialophora immunda</name>
    <dbReference type="NCBI Taxonomy" id="569365"/>
    <lineage>
        <taxon>Eukaryota</taxon>
        <taxon>Fungi</taxon>
        <taxon>Dikarya</taxon>
        <taxon>Ascomycota</taxon>
        <taxon>Pezizomycotina</taxon>
        <taxon>Eurotiomycetes</taxon>
        <taxon>Chaetothyriomycetidae</taxon>
        <taxon>Chaetothyriales</taxon>
        <taxon>Herpotrichiellaceae</taxon>
        <taxon>Cladophialophora</taxon>
    </lineage>
</organism>
<dbReference type="Proteomes" id="UP000054466">
    <property type="component" value="Unassembled WGS sequence"/>
</dbReference>
<name>A0A0D2C2A9_9EURO</name>
<evidence type="ECO:0000313" key="3">
    <source>
        <dbReference type="EMBL" id="KIW24565.1"/>
    </source>
</evidence>
<accession>A0A0D2C2A9</accession>
<reference evidence="3 4" key="1">
    <citation type="submission" date="2015-01" db="EMBL/GenBank/DDBJ databases">
        <title>The Genome Sequence of Cladophialophora immunda CBS83496.</title>
        <authorList>
            <consortium name="The Broad Institute Genomics Platform"/>
            <person name="Cuomo C."/>
            <person name="de Hoog S."/>
            <person name="Gorbushina A."/>
            <person name="Stielow B."/>
            <person name="Teixiera M."/>
            <person name="Abouelleil A."/>
            <person name="Chapman S.B."/>
            <person name="Priest M."/>
            <person name="Young S.K."/>
            <person name="Wortman J."/>
            <person name="Nusbaum C."/>
            <person name="Birren B."/>
        </authorList>
    </citation>
    <scope>NUCLEOTIDE SEQUENCE [LARGE SCALE GENOMIC DNA]</scope>
    <source>
        <strain evidence="3 4">CBS 83496</strain>
    </source>
</reference>
<sequence>MIDTVCFCTDPLLLLLLPIYSQDVVFAARSSAREQTPPLSFPSTTPHRASGERHSRPFSGTNNIAGNVFPCVVRTLAFALRRTLHAGRSRLDLGFSCLSLLKIVQAPPCILFLLNVQEKPSATSTIESAARYVCGLTGCPKPEDSCMGAFLYLLG</sequence>
<dbReference type="RefSeq" id="XP_016244781.1">
    <property type="nucleotide sequence ID" value="XM_016397590.1"/>
</dbReference>
<keyword evidence="2" id="KW-0732">Signal</keyword>
<protein>
    <recommendedName>
        <fullName evidence="5">Secreted protein</fullName>
    </recommendedName>
</protein>
<keyword evidence="4" id="KW-1185">Reference proteome</keyword>
<gene>
    <name evidence="3" type="ORF">PV07_10273</name>
</gene>
<feature type="chain" id="PRO_5002239475" description="Secreted protein" evidence="2">
    <location>
        <begin position="28"/>
        <end position="155"/>
    </location>
</feature>
<dbReference type="VEuPathDB" id="FungiDB:PV07_10273"/>
<dbReference type="AlphaFoldDB" id="A0A0D2C2A9"/>
<dbReference type="HOGENOM" id="CLU_1695290_0_0_1"/>
<dbReference type="GeneID" id="27349467"/>
<evidence type="ECO:0000313" key="4">
    <source>
        <dbReference type="Proteomes" id="UP000054466"/>
    </source>
</evidence>
<dbReference type="EMBL" id="KN847045">
    <property type="protein sequence ID" value="KIW24565.1"/>
    <property type="molecule type" value="Genomic_DNA"/>
</dbReference>
<evidence type="ECO:0000256" key="1">
    <source>
        <dbReference type="SAM" id="MobiDB-lite"/>
    </source>
</evidence>